<organism evidence="1 2">
    <name type="scientific">Leucogyrophana mollusca</name>
    <dbReference type="NCBI Taxonomy" id="85980"/>
    <lineage>
        <taxon>Eukaryota</taxon>
        <taxon>Fungi</taxon>
        <taxon>Dikarya</taxon>
        <taxon>Basidiomycota</taxon>
        <taxon>Agaricomycotina</taxon>
        <taxon>Agaricomycetes</taxon>
        <taxon>Agaricomycetidae</taxon>
        <taxon>Boletales</taxon>
        <taxon>Boletales incertae sedis</taxon>
        <taxon>Leucogyrophana</taxon>
    </lineage>
</organism>
<dbReference type="EMBL" id="MU266518">
    <property type="protein sequence ID" value="KAH7921620.1"/>
    <property type="molecule type" value="Genomic_DNA"/>
</dbReference>
<name>A0ACB8B8I8_9AGAM</name>
<proteinExistence type="predicted"/>
<gene>
    <name evidence="1" type="ORF">BV22DRAFT_1049495</name>
</gene>
<protein>
    <submittedName>
        <fullName evidence="1">Alpha/beta-hydrolase</fullName>
    </submittedName>
</protein>
<evidence type="ECO:0000313" key="1">
    <source>
        <dbReference type="EMBL" id="KAH7921620.1"/>
    </source>
</evidence>
<sequence length="252" mass="28287">MRTDSITNSPVLAGSPGSCCLTGVKHTGTAAGRSVHIGGMDTYVSEPKHQGTQKKIILFFADVFGPFWINNQLVQDYFASYGFTVLGPDYFFGFGVVNHPPGYDSNGWIDTTIMPAWDAFPAWIDAVKKLYGTENTSYCTVGYCFGGPFAMHLVAEDWITAAAIAHPAFLEESHFENAKKVDDCFPVESRRRAEDIMVKRDGTYHFQLFSHVNHGFSVRANPNIEPERWAREECARGMKEWFIRFTRSQTAE</sequence>
<keyword evidence="2" id="KW-1185">Reference proteome</keyword>
<reference evidence="1" key="1">
    <citation type="journal article" date="2021" name="New Phytol.">
        <title>Evolutionary innovations through gain and loss of genes in the ectomycorrhizal Boletales.</title>
        <authorList>
            <person name="Wu G."/>
            <person name="Miyauchi S."/>
            <person name="Morin E."/>
            <person name="Kuo A."/>
            <person name="Drula E."/>
            <person name="Varga T."/>
            <person name="Kohler A."/>
            <person name="Feng B."/>
            <person name="Cao Y."/>
            <person name="Lipzen A."/>
            <person name="Daum C."/>
            <person name="Hundley H."/>
            <person name="Pangilinan J."/>
            <person name="Johnson J."/>
            <person name="Barry K."/>
            <person name="LaButti K."/>
            <person name="Ng V."/>
            <person name="Ahrendt S."/>
            <person name="Min B."/>
            <person name="Choi I.G."/>
            <person name="Park H."/>
            <person name="Plett J.M."/>
            <person name="Magnuson J."/>
            <person name="Spatafora J.W."/>
            <person name="Nagy L.G."/>
            <person name="Henrissat B."/>
            <person name="Grigoriev I.V."/>
            <person name="Yang Z.L."/>
            <person name="Xu J."/>
            <person name="Martin F.M."/>
        </authorList>
    </citation>
    <scope>NUCLEOTIDE SEQUENCE</scope>
    <source>
        <strain evidence="1">KUC20120723A-06</strain>
    </source>
</reference>
<evidence type="ECO:0000313" key="2">
    <source>
        <dbReference type="Proteomes" id="UP000790709"/>
    </source>
</evidence>
<comment type="caution">
    <text evidence="1">The sequence shown here is derived from an EMBL/GenBank/DDBJ whole genome shotgun (WGS) entry which is preliminary data.</text>
</comment>
<accession>A0ACB8B8I8</accession>
<dbReference type="Proteomes" id="UP000790709">
    <property type="component" value="Unassembled WGS sequence"/>
</dbReference>